<evidence type="ECO:0000313" key="3">
    <source>
        <dbReference type="Proteomes" id="UP000610203"/>
    </source>
</evidence>
<keyword evidence="3" id="KW-1185">Reference proteome</keyword>
<evidence type="ECO:0000313" key="2">
    <source>
        <dbReference type="EMBL" id="GHD28909.1"/>
    </source>
</evidence>
<organism evidence="2 3">
    <name type="scientific">Psychrobacter glaciei</name>
    <dbReference type="NCBI Taxonomy" id="619771"/>
    <lineage>
        <taxon>Bacteria</taxon>
        <taxon>Pseudomonadati</taxon>
        <taxon>Pseudomonadota</taxon>
        <taxon>Gammaproteobacteria</taxon>
        <taxon>Moraxellales</taxon>
        <taxon>Moraxellaceae</taxon>
        <taxon>Psychrobacter</taxon>
    </lineage>
</organism>
<name>A0ABQ3GQK2_9GAMM</name>
<comment type="caution">
    <text evidence="2">The sequence shown here is derived from an EMBL/GenBank/DDBJ whole genome shotgun (WGS) entry which is preliminary data.</text>
</comment>
<gene>
    <name evidence="2" type="ORF">GCM10016272_08690</name>
</gene>
<dbReference type="RefSeq" id="WP_189582146.1">
    <property type="nucleotide sequence ID" value="NZ_BMZR01000001.1"/>
</dbReference>
<sequence length="182" mass="20808">MPLRPIDAIFVHPKQRLYVVYYRGELWQLPRMKIDDRSWQNRRPYKDDSSSLYLSIHQAISDPLLAQKLRTLDLPVAVRGSTLPRFEAWWEAHGFKWLKDRLLTGESPLAAHTKTGAINNGETDSTAPLNSKSPSVNNKSTGQQSRVQNSDTKKARKQDDNLQAKDVFADMLADLVEEVLHK</sequence>
<feature type="compositionally biased region" description="Basic and acidic residues" evidence="1">
    <location>
        <begin position="151"/>
        <end position="163"/>
    </location>
</feature>
<accession>A0ABQ3GQK2</accession>
<feature type="region of interest" description="Disordered" evidence="1">
    <location>
        <begin position="113"/>
        <end position="163"/>
    </location>
</feature>
<proteinExistence type="predicted"/>
<evidence type="ECO:0008006" key="4">
    <source>
        <dbReference type="Google" id="ProtNLM"/>
    </source>
</evidence>
<feature type="compositionally biased region" description="Polar residues" evidence="1">
    <location>
        <begin position="116"/>
        <end position="150"/>
    </location>
</feature>
<dbReference type="EMBL" id="BMZR01000001">
    <property type="protein sequence ID" value="GHD28909.1"/>
    <property type="molecule type" value="Genomic_DNA"/>
</dbReference>
<dbReference type="Proteomes" id="UP000610203">
    <property type="component" value="Unassembled WGS sequence"/>
</dbReference>
<reference evidence="3" key="1">
    <citation type="journal article" date="2019" name="Int. J. Syst. Evol. Microbiol.">
        <title>The Global Catalogue of Microorganisms (GCM) 10K type strain sequencing project: providing services to taxonomists for standard genome sequencing and annotation.</title>
        <authorList>
            <consortium name="The Broad Institute Genomics Platform"/>
            <consortium name="The Broad Institute Genome Sequencing Center for Infectious Disease"/>
            <person name="Wu L."/>
            <person name="Ma J."/>
        </authorList>
    </citation>
    <scope>NUCLEOTIDE SEQUENCE [LARGE SCALE GENOMIC DNA]</scope>
    <source>
        <strain evidence="3">KCTC 42280</strain>
    </source>
</reference>
<protein>
    <recommendedName>
        <fullName evidence="4">Transposase</fullName>
    </recommendedName>
</protein>
<evidence type="ECO:0000256" key="1">
    <source>
        <dbReference type="SAM" id="MobiDB-lite"/>
    </source>
</evidence>